<dbReference type="RefSeq" id="WP_378249942.1">
    <property type="nucleotide sequence ID" value="NZ_JBHSKF010000014.1"/>
</dbReference>
<dbReference type="PROSITE" id="PS00086">
    <property type="entry name" value="CYTOCHROME_P450"/>
    <property type="match status" value="1"/>
</dbReference>
<dbReference type="PANTHER" id="PTHR46696:SF4">
    <property type="entry name" value="BIOTIN BIOSYNTHESIS CYTOCHROME P450"/>
    <property type="match status" value="1"/>
</dbReference>
<sequence>MSGEQRHDEDPASLSLYTRGHPHTVWRWLRNHDPVTGHHTADGTPYWSVVRYADAVKVLTDETTFTPEHGNMLQSIHGDIGRGSAINLCGGERHSVLRRIASPLMSAGVAASRAALVRPRVAAVLDSTLDGTVDFAVATRTLPMVVVGDLIGVPEKLWAEVSHWIMVSIAPADRFLSDDSSENNTARAHLELLSLFGSLARFRRKKPGEDLVSALVGAEHGGNRLTDDEVMLNAYTFAMGAGITTPHVVNHLVWLLSERPELLDLLSGAEDVAPFVAESLRWASPTNHVLRRAAKPVELGGRQVRAGDFVCVWTGSANRDEEVYEDPFVFAPRSSARPSLSFGFGPHYCMGAHLARVGLRIFIEEFRAKVRGVTPGGPVRHLASNFINGVTSLPVHVQRR</sequence>
<comment type="caution">
    <text evidence="3">The sequence shown here is derived from an EMBL/GenBank/DDBJ whole genome shotgun (WGS) entry which is preliminary data.</text>
</comment>
<evidence type="ECO:0000313" key="4">
    <source>
        <dbReference type="Proteomes" id="UP001596157"/>
    </source>
</evidence>
<accession>A0ABW0EVA6</accession>
<dbReference type="Gene3D" id="1.10.630.10">
    <property type="entry name" value="Cytochrome P450"/>
    <property type="match status" value="1"/>
</dbReference>
<dbReference type="EMBL" id="JBHSKF010000014">
    <property type="protein sequence ID" value="MFC5290069.1"/>
    <property type="molecule type" value="Genomic_DNA"/>
</dbReference>
<keyword evidence="4" id="KW-1185">Reference proteome</keyword>
<keyword evidence="2" id="KW-0503">Monooxygenase</keyword>
<name>A0ABW0EVA6_9PSEU</name>
<dbReference type="InterPro" id="IPR001128">
    <property type="entry name" value="Cyt_P450"/>
</dbReference>
<dbReference type="InterPro" id="IPR017972">
    <property type="entry name" value="Cyt_P450_CS"/>
</dbReference>
<proteinExistence type="inferred from homology"/>
<dbReference type="PRINTS" id="PR00359">
    <property type="entry name" value="BP450"/>
</dbReference>
<dbReference type="Pfam" id="PF00067">
    <property type="entry name" value="p450"/>
    <property type="match status" value="1"/>
</dbReference>
<comment type="similarity">
    <text evidence="1 2">Belongs to the cytochrome P450 family.</text>
</comment>
<evidence type="ECO:0000256" key="2">
    <source>
        <dbReference type="RuleBase" id="RU000461"/>
    </source>
</evidence>
<dbReference type="Proteomes" id="UP001596157">
    <property type="component" value="Unassembled WGS sequence"/>
</dbReference>
<evidence type="ECO:0000256" key="1">
    <source>
        <dbReference type="ARBA" id="ARBA00010617"/>
    </source>
</evidence>
<evidence type="ECO:0000313" key="3">
    <source>
        <dbReference type="EMBL" id="MFC5290069.1"/>
    </source>
</evidence>
<dbReference type="PANTHER" id="PTHR46696">
    <property type="entry name" value="P450, PUTATIVE (EUROFUNG)-RELATED"/>
    <property type="match status" value="1"/>
</dbReference>
<dbReference type="InterPro" id="IPR002397">
    <property type="entry name" value="Cyt_P450_B"/>
</dbReference>
<organism evidence="3 4">
    <name type="scientific">Actinokineospora guangxiensis</name>
    <dbReference type="NCBI Taxonomy" id="1490288"/>
    <lineage>
        <taxon>Bacteria</taxon>
        <taxon>Bacillati</taxon>
        <taxon>Actinomycetota</taxon>
        <taxon>Actinomycetes</taxon>
        <taxon>Pseudonocardiales</taxon>
        <taxon>Pseudonocardiaceae</taxon>
        <taxon>Actinokineospora</taxon>
    </lineage>
</organism>
<keyword evidence="2" id="KW-0560">Oxidoreductase</keyword>
<keyword evidence="2" id="KW-0479">Metal-binding</keyword>
<reference evidence="4" key="1">
    <citation type="journal article" date="2019" name="Int. J. Syst. Evol. Microbiol.">
        <title>The Global Catalogue of Microorganisms (GCM) 10K type strain sequencing project: providing services to taxonomists for standard genome sequencing and annotation.</title>
        <authorList>
            <consortium name="The Broad Institute Genomics Platform"/>
            <consortium name="The Broad Institute Genome Sequencing Center for Infectious Disease"/>
            <person name="Wu L."/>
            <person name="Ma J."/>
        </authorList>
    </citation>
    <scope>NUCLEOTIDE SEQUENCE [LARGE SCALE GENOMIC DNA]</scope>
    <source>
        <strain evidence="4">CCUG 59778</strain>
    </source>
</reference>
<dbReference type="SUPFAM" id="SSF48264">
    <property type="entry name" value="Cytochrome P450"/>
    <property type="match status" value="1"/>
</dbReference>
<keyword evidence="2" id="KW-0408">Iron</keyword>
<gene>
    <name evidence="3" type="ORF">ACFPM7_23695</name>
</gene>
<dbReference type="InterPro" id="IPR036396">
    <property type="entry name" value="Cyt_P450_sf"/>
</dbReference>
<keyword evidence="2" id="KW-0349">Heme</keyword>
<protein>
    <submittedName>
        <fullName evidence="3">Cytochrome P450</fullName>
    </submittedName>
</protein>